<accession>A3IL65</accession>
<protein>
    <recommendedName>
        <fullName evidence="4">Metal-dependent hydrolase</fullName>
    </recommendedName>
</protein>
<keyword evidence="1" id="KW-1133">Transmembrane helix</keyword>
<dbReference type="AlphaFoldDB" id="A3IL65"/>
<dbReference type="RefSeq" id="WP_008274081.1">
    <property type="nucleotide sequence ID" value="NZ_AAXW01000004.1"/>
</dbReference>
<proteinExistence type="predicted"/>
<name>A3IL65_9CHRO</name>
<keyword evidence="1" id="KW-0812">Transmembrane</keyword>
<feature type="transmembrane region" description="Helical" evidence="1">
    <location>
        <begin position="160"/>
        <end position="178"/>
    </location>
</feature>
<evidence type="ECO:0000256" key="1">
    <source>
        <dbReference type="SAM" id="Phobius"/>
    </source>
</evidence>
<keyword evidence="1" id="KW-0472">Membrane</keyword>
<dbReference type="InterPro" id="IPR007404">
    <property type="entry name" value="YdjM-like"/>
</dbReference>
<sequence length="185" mass="21496">MASPIGHSLAGYLGFFLVRKNSHFLKYYSSKQLLITAILIANLPDIDFLLGYLFYQDFNAIHRQFTHSFFVGFIVCLVIFYCLRFYKKIPYSFLVWLWGLYFSHILLDMLAYDRYLPAGVQCFLPFSSDYFAFPISILGGLSFTGGIIQLNNFLTILQEIVIIPLLFFVIFFVAKSIYKNVQIHN</sequence>
<comment type="caution">
    <text evidence="2">The sequence shown here is derived from an EMBL/GenBank/DDBJ whole genome shotgun (WGS) entry which is preliminary data.</text>
</comment>
<dbReference type="OrthoDB" id="454032at2"/>
<gene>
    <name evidence="2" type="ORF">CY0110_22597</name>
</gene>
<dbReference type="EMBL" id="AAXW01000004">
    <property type="protein sequence ID" value="EAZ92934.1"/>
    <property type="molecule type" value="Genomic_DNA"/>
</dbReference>
<dbReference type="Proteomes" id="UP000003781">
    <property type="component" value="Unassembled WGS sequence"/>
</dbReference>
<feature type="transmembrane region" description="Helical" evidence="1">
    <location>
        <begin position="93"/>
        <end position="111"/>
    </location>
</feature>
<feature type="transmembrane region" description="Helical" evidence="1">
    <location>
        <begin position="131"/>
        <end position="148"/>
    </location>
</feature>
<feature type="transmembrane region" description="Helical" evidence="1">
    <location>
        <begin position="33"/>
        <end position="55"/>
    </location>
</feature>
<dbReference type="eggNOG" id="COG1988">
    <property type="taxonomic scope" value="Bacteria"/>
</dbReference>
<keyword evidence="3" id="KW-1185">Reference proteome</keyword>
<reference evidence="2 3" key="1">
    <citation type="submission" date="2007-03" db="EMBL/GenBank/DDBJ databases">
        <authorList>
            <person name="Stal L."/>
            <person name="Ferriera S."/>
            <person name="Johnson J."/>
            <person name="Kravitz S."/>
            <person name="Beeson K."/>
            <person name="Sutton G."/>
            <person name="Rogers Y.-H."/>
            <person name="Friedman R."/>
            <person name="Frazier M."/>
            <person name="Venter J.C."/>
        </authorList>
    </citation>
    <scope>NUCLEOTIDE SEQUENCE [LARGE SCALE GENOMIC DNA]</scope>
    <source>
        <strain evidence="2 3">CCY0110</strain>
    </source>
</reference>
<evidence type="ECO:0000313" key="2">
    <source>
        <dbReference type="EMBL" id="EAZ92934.1"/>
    </source>
</evidence>
<evidence type="ECO:0008006" key="4">
    <source>
        <dbReference type="Google" id="ProtNLM"/>
    </source>
</evidence>
<organism evidence="2 3">
    <name type="scientific">Crocosphaera chwakensis CCY0110</name>
    <dbReference type="NCBI Taxonomy" id="391612"/>
    <lineage>
        <taxon>Bacteria</taxon>
        <taxon>Bacillati</taxon>
        <taxon>Cyanobacteriota</taxon>
        <taxon>Cyanophyceae</taxon>
        <taxon>Oscillatoriophycideae</taxon>
        <taxon>Chroococcales</taxon>
        <taxon>Aphanothecaceae</taxon>
        <taxon>Crocosphaera</taxon>
        <taxon>Crocosphaera chwakensis</taxon>
    </lineage>
</organism>
<evidence type="ECO:0000313" key="3">
    <source>
        <dbReference type="Proteomes" id="UP000003781"/>
    </source>
</evidence>
<feature type="transmembrane region" description="Helical" evidence="1">
    <location>
        <begin position="67"/>
        <end position="86"/>
    </location>
</feature>
<dbReference type="Pfam" id="PF04307">
    <property type="entry name" value="YdjM"/>
    <property type="match status" value="1"/>
</dbReference>